<dbReference type="Pfam" id="PF14022">
    <property type="entry name" value="DUF4238"/>
    <property type="match status" value="1"/>
</dbReference>
<gene>
    <name evidence="1" type="ORF">G5C33_16625</name>
</gene>
<dbReference type="InterPro" id="IPR025332">
    <property type="entry name" value="DUF4238"/>
</dbReference>
<protein>
    <submittedName>
        <fullName evidence="1">DUF4238 domain-containing protein</fullName>
    </submittedName>
</protein>
<evidence type="ECO:0000313" key="1">
    <source>
        <dbReference type="EMBL" id="QIG81241.1"/>
    </source>
</evidence>
<keyword evidence="2" id="KW-1185">Reference proteome</keyword>
<accession>A0A6G6Y8R7</accession>
<sequence>MPDLIRPSQKHHYIPRFLLKRWVGADGRLERYTRPFRKVDRRRVFPSEVGYVTDLYRSAGEAERNRYWLENRLFQTVDNYAAIALEKLNRWGSKALLMRT</sequence>
<reference evidence="1 2" key="1">
    <citation type="submission" date="2020-02" db="EMBL/GenBank/DDBJ databases">
        <authorList>
            <person name="Zheng R.K."/>
            <person name="Sun C.M."/>
        </authorList>
    </citation>
    <scope>NUCLEOTIDE SEQUENCE [LARGE SCALE GENOMIC DNA]</scope>
    <source>
        <strain evidence="2">zrk23</strain>
    </source>
</reference>
<dbReference type="Proteomes" id="UP000501568">
    <property type="component" value="Chromosome"/>
</dbReference>
<dbReference type="AlphaFoldDB" id="A0A6G6Y8R7"/>
<dbReference type="RefSeq" id="WP_165328171.1">
    <property type="nucleotide sequence ID" value="NZ_CP049109.1"/>
</dbReference>
<proteinExistence type="predicted"/>
<dbReference type="EMBL" id="CP049109">
    <property type="protein sequence ID" value="QIG81241.1"/>
    <property type="molecule type" value="Genomic_DNA"/>
</dbReference>
<dbReference type="KEGG" id="spzr:G5C33_16625"/>
<evidence type="ECO:0000313" key="2">
    <source>
        <dbReference type="Proteomes" id="UP000501568"/>
    </source>
</evidence>
<organism evidence="1 2">
    <name type="scientific">Stakelama tenebrarum</name>
    <dbReference type="NCBI Taxonomy" id="2711215"/>
    <lineage>
        <taxon>Bacteria</taxon>
        <taxon>Pseudomonadati</taxon>
        <taxon>Pseudomonadota</taxon>
        <taxon>Alphaproteobacteria</taxon>
        <taxon>Sphingomonadales</taxon>
        <taxon>Sphingomonadaceae</taxon>
        <taxon>Stakelama</taxon>
    </lineage>
</organism>
<name>A0A6G6Y8R7_9SPHN</name>